<dbReference type="PANTHER" id="PTHR10587:SF133">
    <property type="entry name" value="CHITIN DEACETYLASE 1-RELATED"/>
    <property type="match status" value="1"/>
</dbReference>
<dbReference type="PROSITE" id="PS51677">
    <property type="entry name" value="NODB"/>
    <property type="match status" value="1"/>
</dbReference>
<feature type="region of interest" description="Disordered" evidence="3">
    <location>
        <begin position="119"/>
        <end position="140"/>
    </location>
</feature>
<evidence type="ECO:0000313" key="6">
    <source>
        <dbReference type="EMBL" id="AXG79722.1"/>
    </source>
</evidence>
<protein>
    <submittedName>
        <fullName evidence="6">Hydrolase</fullName>
    </submittedName>
</protein>
<evidence type="ECO:0000259" key="5">
    <source>
        <dbReference type="PROSITE" id="PS51677"/>
    </source>
</evidence>
<dbReference type="OrthoDB" id="3521160at2"/>
<dbReference type="Gene3D" id="3.20.20.370">
    <property type="entry name" value="Glycoside hydrolase/deacetylase"/>
    <property type="match status" value="1"/>
</dbReference>
<dbReference type="InterPro" id="IPR050248">
    <property type="entry name" value="Polysacc_deacetylase_ArnD"/>
</dbReference>
<reference evidence="7" key="1">
    <citation type="submission" date="2018-07" db="EMBL/GenBank/DDBJ databases">
        <authorList>
            <person name="Zhao J."/>
        </authorList>
    </citation>
    <scope>NUCLEOTIDE SEQUENCE [LARGE SCALE GENOMIC DNA]</scope>
    <source>
        <strain evidence="7">GSSD-12</strain>
    </source>
</reference>
<proteinExistence type="predicted"/>
<dbReference type="RefSeq" id="WP_114661051.1">
    <property type="nucleotide sequence ID" value="NZ_CP031194.1"/>
</dbReference>
<dbReference type="GO" id="GO:0046872">
    <property type="term" value="F:metal ion binding"/>
    <property type="evidence" value="ECO:0007669"/>
    <property type="project" value="UniProtKB-KW"/>
</dbReference>
<dbReference type="PANTHER" id="PTHR10587">
    <property type="entry name" value="GLYCOSYL TRANSFERASE-RELATED"/>
    <property type="match status" value="1"/>
</dbReference>
<evidence type="ECO:0000256" key="1">
    <source>
        <dbReference type="ARBA" id="ARBA00022723"/>
    </source>
</evidence>
<gene>
    <name evidence="6" type="ORF">DVK44_21025</name>
</gene>
<feature type="signal peptide" evidence="4">
    <location>
        <begin position="1"/>
        <end position="27"/>
    </location>
</feature>
<dbReference type="GO" id="GO:0005975">
    <property type="term" value="P:carbohydrate metabolic process"/>
    <property type="evidence" value="ECO:0007669"/>
    <property type="project" value="InterPro"/>
</dbReference>
<dbReference type="Pfam" id="PF01522">
    <property type="entry name" value="Polysacc_deac_1"/>
    <property type="match status" value="1"/>
</dbReference>
<dbReference type="SUPFAM" id="SSF88713">
    <property type="entry name" value="Glycoside hydrolase/deacetylase"/>
    <property type="match status" value="1"/>
</dbReference>
<feature type="domain" description="NodB homology" evidence="5">
    <location>
        <begin position="41"/>
        <end position="214"/>
    </location>
</feature>
<evidence type="ECO:0000256" key="4">
    <source>
        <dbReference type="SAM" id="SignalP"/>
    </source>
</evidence>
<sequence>MDRRAATLMATATLLAVTASVTTTAHAATAPAAAVDCRKVKCVALTFDDGPASYTNRLLGLLKDYDAKATFYVVGQNVASKPDLVRKEAAAGHQIGNHSWNHPDLTKLTTAQIKSQLSRTDKAVKDATGKSPTTLRPPYGAQNAKVRSAAGRPLVNWSVDTLDWKHRDAAKVAAAVKKYTKPGDIVLMHDIHKTTVDAMPKILADLKSRGYRFVTVDQLFAPTKLKAGTVYYNNRGAYRP</sequence>
<evidence type="ECO:0000256" key="3">
    <source>
        <dbReference type="SAM" id="MobiDB-lite"/>
    </source>
</evidence>
<keyword evidence="7" id="KW-1185">Reference proteome</keyword>
<keyword evidence="1" id="KW-0479">Metal-binding</keyword>
<dbReference type="InterPro" id="IPR002509">
    <property type="entry name" value="NODB_dom"/>
</dbReference>
<evidence type="ECO:0000313" key="7">
    <source>
        <dbReference type="Proteomes" id="UP000253868"/>
    </source>
</evidence>
<evidence type="ECO:0000256" key="2">
    <source>
        <dbReference type="ARBA" id="ARBA00022801"/>
    </source>
</evidence>
<keyword evidence="4" id="KW-0732">Signal</keyword>
<feature type="compositionally biased region" description="Basic and acidic residues" evidence="3">
    <location>
        <begin position="119"/>
        <end position="128"/>
    </location>
</feature>
<dbReference type="Proteomes" id="UP000253868">
    <property type="component" value="Chromosome"/>
</dbReference>
<dbReference type="EMBL" id="CP031194">
    <property type="protein sequence ID" value="AXG79722.1"/>
    <property type="molecule type" value="Genomic_DNA"/>
</dbReference>
<dbReference type="AlphaFoldDB" id="A0A345HSP8"/>
<name>A0A345HSP8_9ACTN</name>
<accession>A0A345HSP8</accession>
<dbReference type="CDD" id="cd10954">
    <property type="entry name" value="CE4_CtAXE_like"/>
    <property type="match status" value="1"/>
</dbReference>
<keyword evidence="2 6" id="KW-0378">Hydrolase</keyword>
<feature type="chain" id="PRO_5016748813" evidence="4">
    <location>
        <begin position="28"/>
        <end position="240"/>
    </location>
</feature>
<dbReference type="KEGG" id="spad:DVK44_21025"/>
<organism evidence="6 7">
    <name type="scientific">Streptomyces paludis</name>
    <dbReference type="NCBI Taxonomy" id="2282738"/>
    <lineage>
        <taxon>Bacteria</taxon>
        <taxon>Bacillati</taxon>
        <taxon>Actinomycetota</taxon>
        <taxon>Actinomycetes</taxon>
        <taxon>Kitasatosporales</taxon>
        <taxon>Streptomycetaceae</taxon>
        <taxon>Streptomyces</taxon>
    </lineage>
</organism>
<dbReference type="GO" id="GO:0016020">
    <property type="term" value="C:membrane"/>
    <property type="evidence" value="ECO:0007669"/>
    <property type="project" value="TreeGrafter"/>
</dbReference>
<dbReference type="InterPro" id="IPR011330">
    <property type="entry name" value="Glyco_hydro/deAcase_b/a-brl"/>
</dbReference>
<dbReference type="GO" id="GO:0016810">
    <property type="term" value="F:hydrolase activity, acting on carbon-nitrogen (but not peptide) bonds"/>
    <property type="evidence" value="ECO:0007669"/>
    <property type="project" value="InterPro"/>
</dbReference>